<feature type="transmembrane region" description="Helical" evidence="1">
    <location>
        <begin position="440"/>
        <end position="465"/>
    </location>
</feature>
<feature type="transmembrane region" description="Helical" evidence="1">
    <location>
        <begin position="63"/>
        <end position="85"/>
    </location>
</feature>
<accession>A0A921SPB7</accession>
<protein>
    <submittedName>
        <fullName evidence="2">GntP family permease</fullName>
    </submittedName>
</protein>
<feature type="transmembrane region" description="Helical" evidence="1">
    <location>
        <begin position="188"/>
        <end position="207"/>
    </location>
</feature>
<dbReference type="Pfam" id="PF02447">
    <property type="entry name" value="GntP_permease"/>
    <property type="match status" value="1"/>
</dbReference>
<feature type="transmembrane region" description="Helical" evidence="1">
    <location>
        <begin position="113"/>
        <end position="143"/>
    </location>
</feature>
<reference evidence="2" key="1">
    <citation type="journal article" date="2021" name="PeerJ">
        <title>Extensive microbial diversity within the chicken gut microbiome revealed by metagenomics and culture.</title>
        <authorList>
            <person name="Gilroy R."/>
            <person name="Ravi A."/>
            <person name="Getino M."/>
            <person name="Pursley I."/>
            <person name="Horton D.L."/>
            <person name="Alikhan N.F."/>
            <person name="Baker D."/>
            <person name="Gharbi K."/>
            <person name="Hall N."/>
            <person name="Watson M."/>
            <person name="Adriaenssens E.M."/>
            <person name="Foster-Nyarko E."/>
            <person name="Jarju S."/>
            <person name="Secka A."/>
            <person name="Antonio M."/>
            <person name="Oren A."/>
            <person name="Chaudhuri R.R."/>
            <person name="La Ragione R."/>
            <person name="Hildebrand F."/>
            <person name="Pallen M.J."/>
        </authorList>
    </citation>
    <scope>NUCLEOTIDE SEQUENCE</scope>
    <source>
        <strain evidence="2">ChiGjej5B5-7349</strain>
    </source>
</reference>
<dbReference type="InterPro" id="IPR003474">
    <property type="entry name" value="Glcn_transporter"/>
</dbReference>
<dbReference type="GO" id="GO:0005886">
    <property type="term" value="C:plasma membrane"/>
    <property type="evidence" value="ECO:0007669"/>
    <property type="project" value="TreeGrafter"/>
</dbReference>
<keyword evidence="1" id="KW-1133">Transmembrane helix</keyword>
<feature type="transmembrane region" description="Helical" evidence="1">
    <location>
        <begin position="287"/>
        <end position="306"/>
    </location>
</feature>
<feature type="transmembrane region" description="Helical" evidence="1">
    <location>
        <begin position="7"/>
        <end position="32"/>
    </location>
</feature>
<feature type="transmembrane region" description="Helical" evidence="1">
    <location>
        <begin position="400"/>
        <end position="420"/>
    </location>
</feature>
<keyword evidence="1" id="KW-0472">Membrane</keyword>
<feature type="transmembrane region" description="Helical" evidence="1">
    <location>
        <begin position="242"/>
        <end position="267"/>
    </location>
</feature>
<keyword evidence="1" id="KW-0812">Transmembrane</keyword>
<name>A0A921SPB7_9MICO</name>
<dbReference type="PANTHER" id="PTHR30354">
    <property type="entry name" value="GNT FAMILY GLUCONATE TRANSPORTER"/>
    <property type="match status" value="1"/>
</dbReference>
<dbReference type="Proteomes" id="UP000784435">
    <property type="component" value="Unassembled WGS sequence"/>
</dbReference>
<dbReference type="PIRSF" id="PIRSF002746">
    <property type="entry name" value="Gluconate_transporter"/>
    <property type="match status" value="1"/>
</dbReference>
<feature type="transmembrane region" description="Helical" evidence="1">
    <location>
        <begin position="360"/>
        <end position="388"/>
    </location>
</feature>
<comment type="caution">
    <text evidence="2">The sequence shown here is derived from an EMBL/GenBank/DDBJ whole genome shotgun (WGS) entry which is preliminary data.</text>
</comment>
<dbReference type="PANTHER" id="PTHR30354:SF25">
    <property type="entry name" value="INNER MEMBRANE PERMEASE YGBN"/>
    <property type="match status" value="1"/>
</dbReference>
<evidence type="ECO:0000256" key="1">
    <source>
        <dbReference type="SAM" id="Phobius"/>
    </source>
</evidence>
<sequence length="468" mass="48446">MTEDIPFLWELSTGGLLGIAAAAIALLLVLIIAFRFHAFIALVLVSLLTALATGITPSSVVSVMLSGFGGTLASVALLVGLGAMLGRLLEASGGAQRLTDKLIEVFGEKRAPLAVAIASLLMGFPIFFDAGLVLMLPIIYAVARRLSMPFLSIAFPSAIAFLSMHIFVPPHPGPVTAVDLYGADQGLMVLLGLVFVIPTWYLGGYLLTKPLTRSISVPVPDILGTESEKETNNRFASNPSPWLVVFLLLFPLALIAMNTVLNSLATAGAVDGDALWVQVLRMIGETPVALLITTIIAIIVLGLSRGKGGTLTELVTDSALGPVCSVILITGAGGMFGGVLRSSGIGDAIAQAMDSMHLPLIVASFLVASVVRVAQGSATVSLTTAAALMQPVIMAGDYNAVQLVALVAATAAGSSVVSHVNDSGFWLVSRFFGLSTAQTLKSWTVMTTVVGVLGFLIAVVLYALASMG</sequence>
<dbReference type="AlphaFoldDB" id="A0A921SPB7"/>
<evidence type="ECO:0000313" key="2">
    <source>
        <dbReference type="EMBL" id="HJG80668.1"/>
    </source>
</evidence>
<feature type="transmembrane region" description="Helical" evidence="1">
    <location>
        <begin position="38"/>
        <end position="56"/>
    </location>
</feature>
<dbReference type="EMBL" id="DYUK01000209">
    <property type="protein sequence ID" value="HJG80668.1"/>
    <property type="molecule type" value="Genomic_DNA"/>
</dbReference>
<proteinExistence type="predicted"/>
<feature type="transmembrane region" description="Helical" evidence="1">
    <location>
        <begin position="150"/>
        <end position="168"/>
    </location>
</feature>
<reference evidence="2" key="2">
    <citation type="submission" date="2021-09" db="EMBL/GenBank/DDBJ databases">
        <authorList>
            <person name="Gilroy R."/>
        </authorList>
    </citation>
    <scope>NUCLEOTIDE SEQUENCE</scope>
    <source>
        <strain evidence="2">ChiGjej5B5-7349</strain>
    </source>
</reference>
<evidence type="ECO:0000313" key="3">
    <source>
        <dbReference type="Proteomes" id="UP000784435"/>
    </source>
</evidence>
<organism evidence="2 3">
    <name type="scientific">Brevibacterium senegalense</name>
    <dbReference type="NCBI Taxonomy" id="1033736"/>
    <lineage>
        <taxon>Bacteria</taxon>
        <taxon>Bacillati</taxon>
        <taxon>Actinomycetota</taxon>
        <taxon>Actinomycetes</taxon>
        <taxon>Micrococcales</taxon>
        <taxon>Brevibacteriaceae</taxon>
        <taxon>Brevibacterium</taxon>
    </lineage>
</organism>
<dbReference type="NCBIfam" id="TIGR00791">
    <property type="entry name" value="gntP"/>
    <property type="match status" value="1"/>
</dbReference>
<gene>
    <name evidence="2" type="ORF">K8V08_09695</name>
</gene>
<dbReference type="GO" id="GO:0015128">
    <property type="term" value="F:gluconate transmembrane transporter activity"/>
    <property type="evidence" value="ECO:0007669"/>
    <property type="project" value="InterPro"/>
</dbReference>
<feature type="transmembrane region" description="Helical" evidence="1">
    <location>
        <begin position="318"/>
        <end position="340"/>
    </location>
</feature>